<dbReference type="Pfam" id="PF08713">
    <property type="entry name" value="DNA_alkylation"/>
    <property type="match status" value="1"/>
</dbReference>
<proteinExistence type="predicted"/>
<organism evidence="1 2">
    <name type="scientific">Candidatus Enterococcus ferrettii</name>
    <dbReference type="NCBI Taxonomy" id="2815324"/>
    <lineage>
        <taxon>Bacteria</taxon>
        <taxon>Bacillati</taxon>
        <taxon>Bacillota</taxon>
        <taxon>Bacilli</taxon>
        <taxon>Lactobacillales</taxon>
        <taxon>Enterococcaceae</taxon>
        <taxon>Enterococcus</taxon>
    </lineage>
</organism>
<dbReference type="PANTHER" id="PTHR41291:SF1">
    <property type="entry name" value="DNA ALKYLATION REPAIR PROTEIN"/>
    <property type="match status" value="1"/>
</dbReference>
<dbReference type="SUPFAM" id="SSF48371">
    <property type="entry name" value="ARM repeat"/>
    <property type="match status" value="1"/>
</dbReference>
<evidence type="ECO:0008006" key="3">
    <source>
        <dbReference type="Google" id="ProtNLM"/>
    </source>
</evidence>
<sequence>MTIDRILQYLQDEASDKYKQNIIKLGIPARDAIGVPTSELRKFARKLPKEKGFLFKLWRTGYHECKILTVLSLKPQECTKKDITALIDDVYSWDLCDLICKTILIRINFDEYILNWIDSEELYKKRAAFTLIASTSTHAKLSLDEIDDYLNLIKVYTDDERLLVKKAASWALRELGKISLESKELCIQSAMELQQETSKSKQWIATDALKELTTLVQLEGRARLISNKSKMGKQTL</sequence>
<dbReference type="CDD" id="cd06561">
    <property type="entry name" value="AlkD_like"/>
    <property type="match status" value="1"/>
</dbReference>
<keyword evidence="2" id="KW-1185">Reference proteome</keyword>
<evidence type="ECO:0000313" key="1">
    <source>
        <dbReference type="EMBL" id="MEO1770902.1"/>
    </source>
</evidence>
<gene>
    <name evidence="1" type="ORF">JZO67_002855</name>
</gene>
<dbReference type="PANTHER" id="PTHR41291">
    <property type="entry name" value="DNA ALKYLATION REPAIR PROTEIN"/>
    <property type="match status" value="1"/>
</dbReference>
<protein>
    <recommendedName>
        <fullName evidence="3">DNA alkylation repair protein</fullName>
    </recommendedName>
</protein>
<dbReference type="Proteomes" id="UP000664357">
    <property type="component" value="Unassembled WGS sequence"/>
</dbReference>
<dbReference type="InterPro" id="IPR016024">
    <property type="entry name" value="ARM-type_fold"/>
</dbReference>
<dbReference type="Gene3D" id="1.25.10.90">
    <property type="match status" value="1"/>
</dbReference>
<accession>A0ABV0EUA2</accession>
<dbReference type="InterPro" id="IPR014825">
    <property type="entry name" value="DNA_alkylation"/>
</dbReference>
<evidence type="ECO:0000313" key="2">
    <source>
        <dbReference type="Proteomes" id="UP000664357"/>
    </source>
</evidence>
<reference evidence="1 2" key="1">
    <citation type="submission" date="2024-02" db="EMBL/GenBank/DDBJ databases">
        <title>The Genome Sequence of Enterococcus sp. DIV0159.</title>
        <authorList>
            <person name="Earl A."/>
            <person name="Manson A."/>
            <person name="Gilmore M."/>
            <person name="Sanders J."/>
            <person name="Shea T."/>
            <person name="Howe W."/>
            <person name="Livny J."/>
            <person name="Cuomo C."/>
            <person name="Neafsey D."/>
            <person name="Birren B."/>
        </authorList>
    </citation>
    <scope>NUCLEOTIDE SEQUENCE [LARGE SCALE GENOMIC DNA]</scope>
    <source>
        <strain evidence="1 2">665A</strain>
    </source>
</reference>
<name>A0ABV0EUA2_9ENTE</name>
<comment type="caution">
    <text evidence="1">The sequence shown here is derived from an EMBL/GenBank/DDBJ whole genome shotgun (WGS) entry which is preliminary data.</text>
</comment>
<dbReference type="RefSeq" id="WP_207701640.1">
    <property type="nucleotide sequence ID" value="NZ_JAFREL020000002.1"/>
</dbReference>
<dbReference type="EMBL" id="JAFREL020000002">
    <property type="protein sequence ID" value="MEO1770902.1"/>
    <property type="molecule type" value="Genomic_DNA"/>
</dbReference>